<evidence type="ECO:0000313" key="1">
    <source>
        <dbReference type="EMBL" id="MCI44349.1"/>
    </source>
</evidence>
<organism evidence="1 2">
    <name type="scientific">Trifolium medium</name>
    <dbReference type="NCBI Taxonomy" id="97028"/>
    <lineage>
        <taxon>Eukaryota</taxon>
        <taxon>Viridiplantae</taxon>
        <taxon>Streptophyta</taxon>
        <taxon>Embryophyta</taxon>
        <taxon>Tracheophyta</taxon>
        <taxon>Spermatophyta</taxon>
        <taxon>Magnoliopsida</taxon>
        <taxon>eudicotyledons</taxon>
        <taxon>Gunneridae</taxon>
        <taxon>Pentapetalae</taxon>
        <taxon>rosids</taxon>
        <taxon>fabids</taxon>
        <taxon>Fabales</taxon>
        <taxon>Fabaceae</taxon>
        <taxon>Papilionoideae</taxon>
        <taxon>50 kb inversion clade</taxon>
        <taxon>NPAAA clade</taxon>
        <taxon>Hologalegina</taxon>
        <taxon>IRL clade</taxon>
        <taxon>Trifolieae</taxon>
        <taxon>Trifolium</taxon>
    </lineage>
</organism>
<accession>A0A392S6L9</accession>
<keyword evidence="2" id="KW-1185">Reference proteome</keyword>
<name>A0A392S6L9_9FABA</name>
<dbReference type="AlphaFoldDB" id="A0A392S6L9"/>
<comment type="caution">
    <text evidence="1">The sequence shown here is derived from an EMBL/GenBank/DDBJ whole genome shotgun (WGS) entry which is preliminary data.</text>
</comment>
<dbReference type="Proteomes" id="UP000265520">
    <property type="component" value="Unassembled WGS sequence"/>
</dbReference>
<reference evidence="1 2" key="1">
    <citation type="journal article" date="2018" name="Front. Plant Sci.">
        <title>Red Clover (Trifolium pratense) and Zigzag Clover (T. medium) - A Picture of Genomic Similarities and Differences.</title>
        <authorList>
            <person name="Dluhosova J."/>
            <person name="Istvanek J."/>
            <person name="Nedelnik J."/>
            <person name="Repkova J."/>
        </authorList>
    </citation>
    <scope>NUCLEOTIDE SEQUENCE [LARGE SCALE GENOMIC DNA]</scope>
    <source>
        <strain evidence="2">cv. 10/8</strain>
        <tissue evidence="1">Leaf</tissue>
    </source>
</reference>
<protein>
    <submittedName>
        <fullName evidence="1">Uncharacterized protein</fullName>
    </submittedName>
</protein>
<proteinExistence type="predicted"/>
<evidence type="ECO:0000313" key="2">
    <source>
        <dbReference type="Proteomes" id="UP000265520"/>
    </source>
</evidence>
<dbReference type="EMBL" id="LXQA010329378">
    <property type="protein sequence ID" value="MCI44349.1"/>
    <property type="molecule type" value="Genomic_DNA"/>
</dbReference>
<sequence length="28" mass="2967">GEEEEGSGARVPKGMKIRVLALKGRAID</sequence>
<feature type="non-terminal residue" evidence="1">
    <location>
        <position position="1"/>
    </location>
</feature>